<protein>
    <submittedName>
        <fullName evidence="1">Uncharacterized protein</fullName>
    </submittedName>
</protein>
<keyword evidence="2" id="KW-1185">Reference proteome</keyword>
<gene>
    <name evidence="1" type="ORF">ACFSF0_08635</name>
</gene>
<comment type="caution">
    <text evidence="1">The sequence shown here is derived from an EMBL/GenBank/DDBJ whole genome shotgun (WGS) entry which is preliminary data.</text>
</comment>
<dbReference type="RefSeq" id="WP_147914595.1">
    <property type="nucleotide sequence ID" value="NZ_JBHUEJ010000018.1"/>
</dbReference>
<sequence length="143" mass="15115">MRDKPRALAVMEAAAAVSEDAAWAALHEALAGGRPTLALPDDQTARDCVVALSRCGFVARFKPGDEDDPGRQAEAVMLPLIKRMPTGLADAAGADLLAGRWSDALQLCLQYWRTHAAPGAAERAALERVRIELGVDVGGTGRQ</sequence>
<name>A0ABW4KUB4_9BURK</name>
<organism evidence="1 2">
    <name type="scientific">Ottowia flava</name>
    <dbReference type="NCBI Taxonomy" id="2675430"/>
    <lineage>
        <taxon>Bacteria</taxon>
        <taxon>Pseudomonadati</taxon>
        <taxon>Pseudomonadota</taxon>
        <taxon>Betaproteobacteria</taxon>
        <taxon>Burkholderiales</taxon>
        <taxon>Comamonadaceae</taxon>
        <taxon>Ottowia</taxon>
    </lineage>
</organism>
<evidence type="ECO:0000313" key="1">
    <source>
        <dbReference type="EMBL" id="MFD1710667.1"/>
    </source>
</evidence>
<dbReference type="Proteomes" id="UP001597304">
    <property type="component" value="Unassembled WGS sequence"/>
</dbReference>
<dbReference type="EMBL" id="JBHUEJ010000018">
    <property type="protein sequence ID" value="MFD1710667.1"/>
    <property type="molecule type" value="Genomic_DNA"/>
</dbReference>
<accession>A0ABW4KUB4</accession>
<evidence type="ECO:0000313" key="2">
    <source>
        <dbReference type="Proteomes" id="UP001597304"/>
    </source>
</evidence>
<reference evidence="2" key="1">
    <citation type="journal article" date="2019" name="Int. J. Syst. Evol. Microbiol.">
        <title>The Global Catalogue of Microorganisms (GCM) 10K type strain sequencing project: providing services to taxonomists for standard genome sequencing and annotation.</title>
        <authorList>
            <consortium name="The Broad Institute Genomics Platform"/>
            <consortium name="The Broad Institute Genome Sequencing Center for Infectious Disease"/>
            <person name="Wu L."/>
            <person name="Ma J."/>
        </authorList>
    </citation>
    <scope>NUCLEOTIDE SEQUENCE [LARGE SCALE GENOMIC DNA]</scope>
    <source>
        <strain evidence="2">LMG 29247</strain>
    </source>
</reference>
<proteinExistence type="predicted"/>